<evidence type="ECO:0000256" key="8">
    <source>
        <dbReference type="ARBA" id="ARBA00023180"/>
    </source>
</evidence>
<dbReference type="InterPro" id="IPR036179">
    <property type="entry name" value="Ig-like_dom_sf"/>
</dbReference>
<evidence type="ECO:0000256" key="5">
    <source>
        <dbReference type="ARBA" id="ARBA00022989"/>
    </source>
</evidence>
<dbReference type="FunFam" id="2.60.120.920:FF:000004">
    <property type="entry name" value="Butyrophilin subfamily 1 member A1"/>
    <property type="match status" value="1"/>
</dbReference>
<keyword evidence="3 10" id="KW-0812">Transmembrane</keyword>
<dbReference type="Gene3D" id="2.60.120.920">
    <property type="match status" value="1"/>
</dbReference>
<keyword evidence="4" id="KW-0732">Signal</keyword>
<dbReference type="Pfam" id="PF13765">
    <property type="entry name" value="PRY"/>
    <property type="match status" value="1"/>
</dbReference>
<evidence type="ECO:0008006" key="15">
    <source>
        <dbReference type="Google" id="ProtNLM"/>
    </source>
</evidence>
<protein>
    <recommendedName>
        <fullName evidence="15">Ig-like domain-containing protein</fullName>
    </recommendedName>
</protein>
<dbReference type="GO" id="GO:0009897">
    <property type="term" value="C:external side of plasma membrane"/>
    <property type="evidence" value="ECO:0007669"/>
    <property type="project" value="TreeGrafter"/>
</dbReference>
<dbReference type="GO" id="GO:0005102">
    <property type="term" value="F:signaling receptor binding"/>
    <property type="evidence" value="ECO:0007669"/>
    <property type="project" value="TreeGrafter"/>
</dbReference>
<evidence type="ECO:0000256" key="3">
    <source>
        <dbReference type="ARBA" id="ARBA00022692"/>
    </source>
</evidence>
<dbReference type="PROSITE" id="PS50188">
    <property type="entry name" value="B302_SPRY"/>
    <property type="match status" value="1"/>
</dbReference>
<evidence type="ECO:0000259" key="12">
    <source>
        <dbReference type="PROSITE" id="PS50835"/>
    </source>
</evidence>
<dbReference type="GO" id="GO:1903037">
    <property type="term" value="P:regulation of leukocyte cell-cell adhesion"/>
    <property type="evidence" value="ECO:0007669"/>
    <property type="project" value="UniProtKB-ARBA"/>
</dbReference>
<dbReference type="PROSITE" id="PS50835">
    <property type="entry name" value="IG_LIKE"/>
    <property type="match status" value="1"/>
</dbReference>
<evidence type="ECO:0000313" key="14">
    <source>
        <dbReference type="Proteomes" id="UP000694620"/>
    </source>
</evidence>
<evidence type="ECO:0000256" key="4">
    <source>
        <dbReference type="ARBA" id="ARBA00022729"/>
    </source>
</evidence>
<dbReference type="InterPro" id="IPR050504">
    <property type="entry name" value="IgSF_BTN/MOG"/>
</dbReference>
<evidence type="ECO:0000256" key="1">
    <source>
        <dbReference type="ARBA" id="ARBA00004479"/>
    </source>
</evidence>
<dbReference type="SMART" id="SM00409">
    <property type="entry name" value="IG"/>
    <property type="match status" value="1"/>
</dbReference>
<sequence>HLQYTSVQFLDTFTVSVPSGPINFKLGQDAVIPCFLSPSISAVNMKVTWLQNHLLPILVYENQIETSGPNFAGRTSLNVEQLIHGELSLLIKNVQVMDEGHYSCSASQGASEQSASIEVKISATGTYPLISLDEQGNKVIHLTCVSEGWYPPPELFWIDGRDRDLTLSTTKEKSREGLFLVKSTILVSQQDSPHLVPTSVFFISLGDFYRAKPWVVALSVATPCLLVFILLVAIFTYKTEGKYKSKKISNNFLFCFSQGDLTLDPATAHPKLKVSEDNKSVKYAKEQTDVPNNEQRYKYWSGVLGSEGFTSGQHYWEVNVKDLNHWDLGIAKESVSRDQIGDIQPKMGYWSIWFVYKEYRALDEARSVIRTNGHVDVVGVHLNFDEGKVVFYDVNNYFHLYTFHAEFKEKVFPFFNPWGNETEMKLMTSSNEVENSDLRYEEVGEVTAKVVGMRMPPVRMRRMATLLAAAKS</sequence>
<dbReference type="Pfam" id="PF00622">
    <property type="entry name" value="SPRY"/>
    <property type="match status" value="1"/>
</dbReference>
<dbReference type="GeneTree" id="ENSGT01120000271914"/>
<dbReference type="InterPro" id="IPR043136">
    <property type="entry name" value="B30.2/SPRY_sf"/>
</dbReference>
<dbReference type="FunFam" id="2.60.40.10:FF:000142">
    <property type="entry name" value="V-set domain-containing T-cell activation inhibitor 1"/>
    <property type="match status" value="1"/>
</dbReference>
<keyword evidence="5 10" id="KW-1133">Transmembrane helix</keyword>
<dbReference type="Proteomes" id="UP000694620">
    <property type="component" value="Chromosome 12"/>
</dbReference>
<name>A0A8C4SJH2_ERPCA</name>
<dbReference type="InterPro" id="IPR007110">
    <property type="entry name" value="Ig-like_dom"/>
</dbReference>
<dbReference type="InterPro" id="IPR013106">
    <property type="entry name" value="Ig_V-set"/>
</dbReference>
<feature type="transmembrane region" description="Helical" evidence="10">
    <location>
        <begin position="214"/>
        <end position="237"/>
    </location>
</feature>
<evidence type="ECO:0000256" key="2">
    <source>
        <dbReference type="ARBA" id="ARBA00007591"/>
    </source>
</evidence>
<proteinExistence type="inferred from homology"/>
<keyword evidence="6 10" id="KW-0472">Membrane</keyword>
<reference evidence="13" key="3">
    <citation type="submission" date="2025-09" db="UniProtKB">
        <authorList>
            <consortium name="Ensembl"/>
        </authorList>
    </citation>
    <scope>IDENTIFICATION</scope>
</reference>
<comment type="subcellular location">
    <subcellularLocation>
        <location evidence="1">Membrane</location>
        <topology evidence="1">Single-pass type I membrane protein</topology>
    </subcellularLocation>
</comment>
<keyword evidence="9" id="KW-0393">Immunoglobulin domain</keyword>
<evidence type="ECO:0000313" key="13">
    <source>
        <dbReference type="Ensembl" id="ENSECRP00000018544.1"/>
    </source>
</evidence>
<dbReference type="SUPFAM" id="SSF48726">
    <property type="entry name" value="Immunoglobulin"/>
    <property type="match status" value="2"/>
</dbReference>
<dbReference type="PANTHER" id="PTHR24100">
    <property type="entry name" value="BUTYROPHILIN"/>
    <property type="match status" value="1"/>
</dbReference>
<dbReference type="CDD" id="cd13733">
    <property type="entry name" value="SPRY_PRY_C-I_1"/>
    <property type="match status" value="1"/>
</dbReference>
<dbReference type="Ensembl" id="ENSECRT00000018916.1">
    <property type="protein sequence ID" value="ENSECRP00000018544.1"/>
    <property type="gene ID" value="ENSECRG00000012407.1"/>
</dbReference>
<keyword evidence="8" id="KW-0325">Glycoprotein</keyword>
<evidence type="ECO:0000256" key="9">
    <source>
        <dbReference type="ARBA" id="ARBA00023319"/>
    </source>
</evidence>
<organism evidence="13 14">
    <name type="scientific">Erpetoichthys calabaricus</name>
    <name type="common">Rope fish</name>
    <name type="synonym">Calamoichthys calabaricus</name>
    <dbReference type="NCBI Taxonomy" id="27687"/>
    <lineage>
        <taxon>Eukaryota</taxon>
        <taxon>Metazoa</taxon>
        <taxon>Chordata</taxon>
        <taxon>Craniata</taxon>
        <taxon>Vertebrata</taxon>
        <taxon>Euteleostomi</taxon>
        <taxon>Actinopterygii</taxon>
        <taxon>Polypteriformes</taxon>
        <taxon>Polypteridae</taxon>
        <taxon>Erpetoichthys</taxon>
    </lineage>
</organism>
<feature type="domain" description="B30.2/SPRY" evidence="11">
    <location>
        <begin position="241"/>
        <end position="433"/>
    </location>
</feature>
<reference evidence="13" key="1">
    <citation type="submission" date="2021-06" db="EMBL/GenBank/DDBJ databases">
        <authorList>
            <consortium name="Wellcome Sanger Institute Data Sharing"/>
        </authorList>
    </citation>
    <scope>NUCLEOTIDE SEQUENCE [LARGE SCALE GENOMIC DNA]</scope>
</reference>
<evidence type="ECO:0000259" key="11">
    <source>
        <dbReference type="PROSITE" id="PS50188"/>
    </source>
</evidence>
<dbReference type="SMART" id="SM00589">
    <property type="entry name" value="PRY"/>
    <property type="match status" value="1"/>
</dbReference>
<accession>A0A8C4SJH2</accession>
<dbReference type="Gene3D" id="2.60.40.10">
    <property type="entry name" value="Immunoglobulins"/>
    <property type="match status" value="2"/>
</dbReference>
<dbReference type="SUPFAM" id="SSF49899">
    <property type="entry name" value="Concanavalin A-like lectins/glucanases"/>
    <property type="match status" value="1"/>
</dbReference>
<dbReference type="InterPro" id="IPR001870">
    <property type="entry name" value="B30.2/SPRY"/>
</dbReference>
<dbReference type="InterPro" id="IPR003599">
    <property type="entry name" value="Ig_sub"/>
</dbReference>
<dbReference type="PRINTS" id="PR01407">
    <property type="entry name" value="BUTYPHLNCDUF"/>
</dbReference>
<dbReference type="GO" id="GO:0050852">
    <property type="term" value="P:T cell receptor signaling pathway"/>
    <property type="evidence" value="ECO:0007669"/>
    <property type="project" value="TreeGrafter"/>
</dbReference>
<feature type="domain" description="Ig-like" evidence="12">
    <location>
        <begin position="27"/>
        <end position="122"/>
    </location>
</feature>
<dbReference type="GO" id="GO:0050863">
    <property type="term" value="P:regulation of T cell activation"/>
    <property type="evidence" value="ECO:0007669"/>
    <property type="project" value="UniProtKB-ARBA"/>
</dbReference>
<dbReference type="AlphaFoldDB" id="A0A8C4SJH2"/>
<evidence type="ECO:0000256" key="6">
    <source>
        <dbReference type="ARBA" id="ARBA00023136"/>
    </source>
</evidence>
<dbReference type="InterPro" id="IPR013783">
    <property type="entry name" value="Ig-like_fold"/>
</dbReference>
<dbReference type="InterPro" id="IPR003877">
    <property type="entry name" value="SPRY_dom"/>
</dbReference>
<comment type="similarity">
    <text evidence="2">Belongs to the immunoglobulin superfamily. BTN/MOG family.</text>
</comment>
<keyword evidence="14" id="KW-1185">Reference proteome</keyword>
<dbReference type="InterPro" id="IPR013320">
    <property type="entry name" value="ConA-like_dom_sf"/>
</dbReference>
<dbReference type="InterPro" id="IPR006574">
    <property type="entry name" value="PRY"/>
</dbReference>
<dbReference type="Pfam" id="PF22705">
    <property type="entry name" value="C2-set_3"/>
    <property type="match status" value="1"/>
</dbReference>
<evidence type="ECO:0000256" key="7">
    <source>
        <dbReference type="ARBA" id="ARBA00023157"/>
    </source>
</evidence>
<keyword evidence="7" id="KW-1015">Disulfide bond</keyword>
<dbReference type="InterPro" id="IPR053896">
    <property type="entry name" value="BTN3A2-like_Ig-C"/>
</dbReference>
<reference evidence="13" key="2">
    <citation type="submission" date="2025-08" db="UniProtKB">
        <authorList>
            <consortium name="Ensembl"/>
        </authorList>
    </citation>
    <scope>IDENTIFICATION</scope>
</reference>
<dbReference type="SMART" id="SM00449">
    <property type="entry name" value="SPRY"/>
    <property type="match status" value="1"/>
</dbReference>
<dbReference type="Pfam" id="PF07686">
    <property type="entry name" value="V-set"/>
    <property type="match status" value="1"/>
</dbReference>
<dbReference type="GO" id="GO:0001817">
    <property type="term" value="P:regulation of cytokine production"/>
    <property type="evidence" value="ECO:0007669"/>
    <property type="project" value="TreeGrafter"/>
</dbReference>
<evidence type="ECO:0000256" key="10">
    <source>
        <dbReference type="SAM" id="Phobius"/>
    </source>
</evidence>
<dbReference type="InterPro" id="IPR003879">
    <property type="entry name" value="Butyrophylin_SPRY"/>
</dbReference>